<keyword evidence="2" id="KW-1003">Cell membrane</keyword>
<protein>
    <submittedName>
        <fullName evidence="9">SHOCT domain-containing protein</fullName>
    </submittedName>
</protein>
<evidence type="ECO:0000256" key="6">
    <source>
        <dbReference type="SAM" id="Phobius"/>
    </source>
</evidence>
<evidence type="ECO:0000256" key="2">
    <source>
        <dbReference type="ARBA" id="ARBA00022475"/>
    </source>
</evidence>
<dbReference type="RefSeq" id="WP_378589874.1">
    <property type="nucleotide sequence ID" value="NZ_JBHSKD010000009.1"/>
</dbReference>
<proteinExistence type="predicted"/>
<evidence type="ECO:0000259" key="8">
    <source>
        <dbReference type="Pfam" id="PF13396"/>
    </source>
</evidence>
<sequence length="129" mass="14212">MFDDNGSFLLALFEFFLFFAWFMCLFWVIGDIFRSKDMGGGGKTLWLLFVILIPWLGILIYLIARGGGMQERQLEQAKEMQAAQAEYIKSVAAPAGSTAADQISSAKSLLDSGAITQEEFDALKAKALA</sequence>
<feature type="transmembrane region" description="Helical" evidence="6">
    <location>
        <begin position="7"/>
        <end position="29"/>
    </location>
</feature>
<evidence type="ECO:0000256" key="4">
    <source>
        <dbReference type="ARBA" id="ARBA00022989"/>
    </source>
</evidence>
<evidence type="ECO:0000256" key="3">
    <source>
        <dbReference type="ARBA" id="ARBA00022692"/>
    </source>
</evidence>
<evidence type="ECO:0000259" key="7">
    <source>
        <dbReference type="Pfam" id="PF09851"/>
    </source>
</evidence>
<evidence type="ECO:0000256" key="1">
    <source>
        <dbReference type="ARBA" id="ARBA00004651"/>
    </source>
</evidence>
<keyword evidence="4 6" id="KW-1133">Transmembrane helix</keyword>
<comment type="subcellular location">
    <subcellularLocation>
        <location evidence="1">Cell membrane</location>
        <topology evidence="1">Multi-pass membrane protein</topology>
    </subcellularLocation>
</comment>
<feature type="domain" description="Cardiolipin synthase N-terminal" evidence="8">
    <location>
        <begin position="21"/>
        <end position="65"/>
    </location>
</feature>
<keyword evidence="3 6" id="KW-0812">Transmembrane</keyword>
<feature type="domain" description="SHOCT" evidence="7">
    <location>
        <begin position="101"/>
        <end position="128"/>
    </location>
</feature>
<dbReference type="Pfam" id="PF13396">
    <property type="entry name" value="PLDc_N"/>
    <property type="match status" value="1"/>
</dbReference>
<evidence type="ECO:0000313" key="9">
    <source>
        <dbReference type="EMBL" id="MFC5177115.1"/>
    </source>
</evidence>
<dbReference type="Proteomes" id="UP001596087">
    <property type="component" value="Unassembled WGS sequence"/>
</dbReference>
<accession>A0ABW0BIK1</accession>
<dbReference type="InterPro" id="IPR027379">
    <property type="entry name" value="CLS_N"/>
</dbReference>
<keyword evidence="10" id="KW-1185">Reference proteome</keyword>
<evidence type="ECO:0000256" key="5">
    <source>
        <dbReference type="ARBA" id="ARBA00023136"/>
    </source>
</evidence>
<gene>
    <name evidence="9" type="ORF">ACFPGP_10555</name>
</gene>
<organism evidence="9 10">
    <name type="scientific">Nocardioides taihuensis</name>
    <dbReference type="NCBI Taxonomy" id="1835606"/>
    <lineage>
        <taxon>Bacteria</taxon>
        <taxon>Bacillati</taxon>
        <taxon>Actinomycetota</taxon>
        <taxon>Actinomycetes</taxon>
        <taxon>Propionibacteriales</taxon>
        <taxon>Nocardioidaceae</taxon>
        <taxon>Nocardioides</taxon>
    </lineage>
</organism>
<comment type="caution">
    <text evidence="9">The sequence shown here is derived from an EMBL/GenBank/DDBJ whole genome shotgun (WGS) entry which is preliminary data.</text>
</comment>
<evidence type="ECO:0000313" key="10">
    <source>
        <dbReference type="Proteomes" id="UP001596087"/>
    </source>
</evidence>
<dbReference type="EMBL" id="JBHSKD010000009">
    <property type="protein sequence ID" value="MFC5177115.1"/>
    <property type="molecule type" value="Genomic_DNA"/>
</dbReference>
<name>A0ABW0BIK1_9ACTN</name>
<feature type="transmembrane region" description="Helical" evidence="6">
    <location>
        <begin position="44"/>
        <end position="64"/>
    </location>
</feature>
<keyword evidence="5 6" id="KW-0472">Membrane</keyword>
<dbReference type="InterPro" id="IPR018649">
    <property type="entry name" value="SHOCT"/>
</dbReference>
<reference evidence="10" key="1">
    <citation type="journal article" date="2019" name="Int. J. Syst. Evol. Microbiol.">
        <title>The Global Catalogue of Microorganisms (GCM) 10K type strain sequencing project: providing services to taxonomists for standard genome sequencing and annotation.</title>
        <authorList>
            <consortium name="The Broad Institute Genomics Platform"/>
            <consortium name="The Broad Institute Genome Sequencing Center for Infectious Disease"/>
            <person name="Wu L."/>
            <person name="Ma J."/>
        </authorList>
    </citation>
    <scope>NUCLEOTIDE SEQUENCE [LARGE SCALE GENOMIC DNA]</scope>
    <source>
        <strain evidence="10">DFY41</strain>
    </source>
</reference>
<dbReference type="Pfam" id="PF09851">
    <property type="entry name" value="SHOCT"/>
    <property type="match status" value="1"/>
</dbReference>